<dbReference type="OrthoDB" id="9809663at2"/>
<comment type="function">
    <text evidence="3">Inhibits all the catalytic activities of DNA gyrase by preventing its interaction with DNA. Acts by binding directly to the C-terminal domain of GyrB, which probably disrupts DNA binding by the gyrase.</text>
</comment>
<dbReference type="PANTHER" id="PTHR36150">
    <property type="entry name" value="DNA GYRASE INHIBITOR YACG"/>
    <property type="match status" value="1"/>
</dbReference>
<proteinExistence type="inferred from homology"/>
<dbReference type="EMBL" id="BAFK01000003">
    <property type="protein sequence ID" value="GAB57729.1"/>
    <property type="molecule type" value="Genomic_DNA"/>
</dbReference>
<dbReference type="GO" id="GO:0008657">
    <property type="term" value="F:DNA topoisomerase type II (double strand cut, ATP-hydrolyzing) inhibitor activity"/>
    <property type="evidence" value="ECO:0007669"/>
    <property type="project" value="UniProtKB-UniRule"/>
</dbReference>
<evidence type="ECO:0000313" key="5">
    <source>
        <dbReference type="Proteomes" id="UP000004374"/>
    </source>
</evidence>
<dbReference type="Proteomes" id="UP000004374">
    <property type="component" value="Unassembled WGS sequence"/>
</dbReference>
<comment type="cofactor">
    <cofactor evidence="3">
        <name>Zn(2+)</name>
        <dbReference type="ChEBI" id="CHEBI:29105"/>
    </cofactor>
    <text evidence="3">Binds 1 zinc ion.</text>
</comment>
<dbReference type="AlphaFoldDB" id="I1DUK1"/>
<sequence length="76" mass="8651">MKVNCPTCDNAVEWSAASPFRPFCSERCKLIDLGDWAAENHRIPDKAPIDAALSEEYLAELEQEFIAQDNDFFKNN</sequence>
<feature type="binding site" evidence="3">
    <location>
        <position position="5"/>
    </location>
    <ligand>
        <name>Zn(2+)</name>
        <dbReference type="ChEBI" id="CHEBI:29105"/>
    </ligand>
</feature>
<evidence type="ECO:0000313" key="4">
    <source>
        <dbReference type="EMBL" id="GAB57729.1"/>
    </source>
</evidence>
<dbReference type="NCBIfam" id="NF001638">
    <property type="entry name" value="PRK00418.1"/>
    <property type="match status" value="1"/>
</dbReference>
<keyword evidence="5" id="KW-1185">Reference proteome</keyword>
<dbReference type="InterPro" id="IPR013088">
    <property type="entry name" value="Znf_NHR/GATA"/>
</dbReference>
<dbReference type="Gene3D" id="3.30.50.10">
    <property type="entry name" value="Erythroid Transcription Factor GATA-1, subunit A"/>
    <property type="match status" value="1"/>
</dbReference>
<name>I1DUK1_9GAMM</name>
<reference evidence="4 5" key="1">
    <citation type="journal article" date="2012" name="J. Bacteriol.">
        <title>Genome Sequence of the Protease-Producing Bacterium Rheinheimera nanhaiensis E407-8T, Isolated from Deep-Sea Sediment of the South China Sea.</title>
        <authorList>
            <person name="Zhang X.-Y."/>
            <person name="Zhang Y.-J."/>
            <person name="Qin Q.-L."/>
            <person name="Xie B.-B."/>
            <person name="Chen X.-L."/>
            <person name="Zhou B.-C."/>
            <person name="Zhang Y.-Z."/>
        </authorList>
    </citation>
    <scope>NUCLEOTIDE SEQUENCE [LARGE SCALE GENOMIC DNA]</scope>
    <source>
        <strain evidence="4 5">E407-8</strain>
    </source>
</reference>
<dbReference type="InterPro" id="IPR005584">
    <property type="entry name" value="DNA_gyrase_inhibitor_YacG"/>
</dbReference>
<comment type="similarity">
    <text evidence="3">Belongs to the DNA gyrase inhibitor YacG family.</text>
</comment>
<dbReference type="SUPFAM" id="SSF57716">
    <property type="entry name" value="Glucocorticoid receptor-like (DNA-binding domain)"/>
    <property type="match status" value="1"/>
</dbReference>
<keyword evidence="2 3" id="KW-0862">Zinc</keyword>
<feature type="binding site" evidence="3">
    <location>
        <position position="8"/>
    </location>
    <ligand>
        <name>Zn(2+)</name>
        <dbReference type="ChEBI" id="CHEBI:29105"/>
    </ligand>
</feature>
<gene>
    <name evidence="3" type="primary">yacG</name>
    <name evidence="4" type="ORF">RNAN_0698</name>
</gene>
<protein>
    <recommendedName>
        <fullName evidence="3">DNA gyrase inhibitor YacG</fullName>
    </recommendedName>
</protein>
<evidence type="ECO:0000256" key="2">
    <source>
        <dbReference type="ARBA" id="ARBA00022833"/>
    </source>
</evidence>
<evidence type="ECO:0000256" key="3">
    <source>
        <dbReference type="HAMAP-Rule" id="MF_00649"/>
    </source>
</evidence>
<dbReference type="PANTHER" id="PTHR36150:SF1">
    <property type="entry name" value="DNA GYRASE INHIBITOR YACG"/>
    <property type="match status" value="1"/>
</dbReference>
<comment type="subunit">
    <text evidence="3">Interacts with GyrB.</text>
</comment>
<evidence type="ECO:0000256" key="1">
    <source>
        <dbReference type="ARBA" id="ARBA00022723"/>
    </source>
</evidence>
<dbReference type="HAMAP" id="MF_00649">
    <property type="entry name" value="DNA_gyrase_inhibitor_YacG"/>
    <property type="match status" value="1"/>
</dbReference>
<dbReference type="Pfam" id="PF03884">
    <property type="entry name" value="YacG"/>
    <property type="match status" value="1"/>
</dbReference>
<keyword evidence="1 3" id="KW-0479">Metal-binding</keyword>
<comment type="caution">
    <text evidence="4">The sequence shown here is derived from an EMBL/GenBank/DDBJ whole genome shotgun (WGS) entry which is preliminary data.</text>
</comment>
<dbReference type="GO" id="GO:0008270">
    <property type="term" value="F:zinc ion binding"/>
    <property type="evidence" value="ECO:0007669"/>
    <property type="project" value="UniProtKB-UniRule"/>
</dbReference>
<dbReference type="GO" id="GO:0006355">
    <property type="term" value="P:regulation of DNA-templated transcription"/>
    <property type="evidence" value="ECO:0007669"/>
    <property type="project" value="InterPro"/>
</dbReference>
<dbReference type="RefSeq" id="WP_008218760.1">
    <property type="nucleotide sequence ID" value="NZ_BAFK01000003.1"/>
</dbReference>
<feature type="binding site" evidence="3">
    <location>
        <position position="24"/>
    </location>
    <ligand>
        <name>Zn(2+)</name>
        <dbReference type="ChEBI" id="CHEBI:29105"/>
    </ligand>
</feature>
<dbReference type="STRING" id="562729.RNAN_0698"/>
<organism evidence="4 5">
    <name type="scientific">Rheinheimera nanhaiensis E407-8</name>
    <dbReference type="NCBI Taxonomy" id="562729"/>
    <lineage>
        <taxon>Bacteria</taxon>
        <taxon>Pseudomonadati</taxon>
        <taxon>Pseudomonadota</taxon>
        <taxon>Gammaproteobacteria</taxon>
        <taxon>Chromatiales</taxon>
        <taxon>Chromatiaceae</taxon>
        <taxon>Rheinheimera</taxon>
    </lineage>
</organism>
<feature type="binding site" evidence="3">
    <location>
        <position position="28"/>
    </location>
    <ligand>
        <name>Zn(2+)</name>
        <dbReference type="ChEBI" id="CHEBI:29105"/>
    </ligand>
</feature>
<accession>I1DUK1</accession>